<evidence type="ECO:0000313" key="5">
    <source>
        <dbReference type="EMBL" id="THU44330.1"/>
    </source>
</evidence>
<dbReference type="STRING" id="52838.A0A4S8I8M9"/>
<dbReference type="GO" id="GO:0005524">
    <property type="term" value="F:ATP binding"/>
    <property type="evidence" value="ECO:0007669"/>
    <property type="project" value="UniProtKB-KW"/>
</dbReference>
<evidence type="ECO:0000256" key="3">
    <source>
        <dbReference type="ARBA" id="ARBA00022806"/>
    </source>
</evidence>
<organism evidence="5 6">
    <name type="scientific">Musa balbisiana</name>
    <name type="common">Banana</name>
    <dbReference type="NCBI Taxonomy" id="52838"/>
    <lineage>
        <taxon>Eukaryota</taxon>
        <taxon>Viridiplantae</taxon>
        <taxon>Streptophyta</taxon>
        <taxon>Embryophyta</taxon>
        <taxon>Tracheophyta</taxon>
        <taxon>Spermatophyta</taxon>
        <taxon>Magnoliopsida</taxon>
        <taxon>Liliopsida</taxon>
        <taxon>Zingiberales</taxon>
        <taxon>Musaceae</taxon>
        <taxon>Musa</taxon>
    </lineage>
</organism>
<dbReference type="GO" id="GO:0043138">
    <property type="term" value="F:3'-5' DNA helicase activity"/>
    <property type="evidence" value="ECO:0007669"/>
    <property type="project" value="TreeGrafter"/>
</dbReference>
<dbReference type="PANTHER" id="PTHR11274:SF0">
    <property type="entry name" value="GENERAL TRANSCRIPTION AND DNA REPAIR FACTOR IIH HELICASE SUBUNIT XPB"/>
    <property type="match status" value="1"/>
</dbReference>
<keyword evidence="2" id="KW-0378">Hydrolase</keyword>
<proteinExistence type="predicted"/>
<keyword evidence="4" id="KW-0067">ATP-binding</keyword>
<name>A0A4S8I8M9_MUSBA</name>
<dbReference type="Proteomes" id="UP000317650">
    <property type="component" value="Chromosome 2"/>
</dbReference>
<dbReference type="GO" id="GO:0097550">
    <property type="term" value="C:transcription preinitiation complex"/>
    <property type="evidence" value="ECO:0007669"/>
    <property type="project" value="TreeGrafter"/>
</dbReference>
<dbReference type="InterPro" id="IPR050615">
    <property type="entry name" value="ATP-dep_DNA_Helicase"/>
</dbReference>
<dbReference type="GO" id="GO:0006367">
    <property type="term" value="P:transcription initiation at RNA polymerase II promoter"/>
    <property type="evidence" value="ECO:0007669"/>
    <property type="project" value="TreeGrafter"/>
</dbReference>
<accession>A0A4S8I8M9</accession>
<evidence type="ECO:0000256" key="2">
    <source>
        <dbReference type="ARBA" id="ARBA00022801"/>
    </source>
</evidence>
<dbReference type="PANTHER" id="PTHR11274">
    <property type="entry name" value="RAD25/XP-B DNA REPAIR HELICASE"/>
    <property type="match status" value="1"/>
</dbReference>
<sequence>MTMAMISTRIPNGEREIKKMDFTQLELKSDHVNRPLWACADDRILLQTFFPLYKQAYDYLVAVTEPDCRHCGFVLNPIIPFLSFGFKVICASSIMHEYNLTPHTLCAALSVGLKIETIISVLSKLLENESTANYGKVELVLKKTWNFVEPPFPEYQS</sequence>
<evidence type="ECO:0000256" key="1">
    <source>
        <dbReference type="ARBA" id="ARBA00022741"/>
    </source>
</evidence>
<dbReference type="EMBL" id="PYDT01000011">
    <property type="protein sequence ID" value="THU44330.1"/>
    <property type="molecule type" value="Genomic_DNA"/>
</dbReference>
<evidence type="ECO:0000313" key="6">
    <source>
        <dbReference type="Proteomes" id="UP000317650"/>
    </source>
</evidence>
<evidence type="ECO:0000256" key="4">
    <source>
        <dbReference type="ARBA" id="ARBA00022840"/>
    </source>
</evidence>
<protein>
    <submittedName>
        <fullName evidence="5">Uncharacterized protein</fullName>
    </submittedName>
</protein>
<dbReference type="GO" id="GO:0000112">
    <property type="term" value="C:nucleotide-excision repair factor 3 complex"/>
    <property type="evidence" value="ECO:0007669"/>
    <property type="project" value="TreeGrafter"/>
</dbReference>
<comment type="caution">
    <text evidence="5">The sequence shown here is derived from an EMBL/GenBank/DDBJ whole genome shotgun (WGS) entry which is preliminary data.</text>
</comment>
<keyword evidence="6" id="KW-1185">Reference proteome</keyword>
<reference evidence="5 6" key="1">
    <citation type="journal article" date="2019" name="Nat. Plants">
        <title>Genome sequencing of Musa balbisiana reveals subgenome evolution and function divergence in polyploid bananas.</title>
        <authorList>
            <person name="Yao X."/>
        </authorList>
    </citation>
    <scope>NUCLEOTIDE SEQUENCE [LARGE SCALE GENOMIC DNA]</scope>
    <source>
        <strain evidence="6">cv. DH-PKW</strain>
        <tissue evidence="5">Leaves</tissue>
    </source>
</reference>
<dbReference type="GO" id="GO:0005675">
    <property type="term" value="C:transcription factor TFIIH holo complex"/>
    <property type="evidence" value="ECO:0007669"/>
    <property type="project" value="TreeGrafter"/>
</dbReference>
<keyword evidence="3" id="KW-0347">Helicase</keyword>
<dbReference type="AlphaFoldDB" id="A0A4S8I8M9"/>
<keyword evidence="1" id="KW-0547">Nucleotide-binding</keyword>
<dbReference type="GO" id="GO:0016787">
    <property type="term" value="F:hydrolase activity"/>
    <property type="evidence" value="ECO:0007669"/>
    <property type="project" value="UniProtKB-KW"/>
</dbReference>
<gene>
    <name evidence="5" type="ORF">C4D60_Mb02t06280</name>
</gene>